<keyword evidence="2" id="KW-0479">Metal-binding</keyword>
<dbReference type="GO" id="GO:0046872">
    <property type="term" value="F:metal ion binding"/>
    <property type="evidence" value="ECO:0007669"/>
    <property type="project" value="UniProtKB-KW"/>
</dbReference>
<dbReference type="InterPro" id="IPR036412">
    <property type="entry name" value="HAD-like_sf"/>
</dbReference>
<dbReference type="GO" id="GO:0008253">
    <property type="term" value="F:5'-nucleotidase activity"/>
    <property type="evidence" value="ECO:0007669"/>
    <property type="project" value="TreeGrafter"/>
</dbReference>
<proteinExistence type="inferred from homology"/>
<comment type="caution">
    <text evidence="5">The sequence shown here is derived from an EMBL/GenBank/DDBJ whole genome shotgun (WGS) entry which is preliminary data.</text>
</comment>
<evidence type="ECO:0000256" key="3">
    <source>
        <dbReference type="ARBA" id="ARBA00022801"/>
    </source>
</evidence>
<name>A0A132AH67_SARSC</name>
<dbReference type="InterPro" id="IPR023214">
    <property type="entry name" value="HAD_sf"/>
</dbReference>
<evidence type="ECO:0000256" key="2">
    <source>
        <dbReference type="ARBA" id="ARBA00022723"/>
    </source>
</evidence>
<evidence type="ECO:0000313" key="6">
    <source>
        <dbReference type="Proteomes" id="UP000616769"/>
    </source>
</evidence>
<dbReference type="EMBL" id="JXLN01014856">
    <property type="protein sequence ID" value="KPM10277.1"/>
    <property type="molecule type" value="Genomic_DNA"/>
</dbReference>
<accession>A0A132AH67</accession>
<comment type="similarity">
    <text evidence="1">Belongs to the 5'(3')-deoxyribonucleotidase family.</text>
</comment>
<protein>
    <submittedName>
        <fullName evidence="5">5'-nucleotidase domain-containing protein</fullName>
    </submittedName>
</protein>
<dbReference type="PANTHER" id="PTHR12103:SF12">
    <property type="entry name" value="FI20020P1"/>
    <property type="match status" value="1"/>
</dbReference>
<evidence type="ECO:0000256" key="4">
    <source>
        <dbReference type="ARBA" id="ARBA00022842"/>
    </source>
</evidence>
<dbReference type="OrthoDB" id="409330at2759"/>
<sequence length="154" mass="17459">MEGTVLGLLKMTGWNSMRVIYFGDQIYSDLADITLNFGWRTGAIIAELEKEIETHNSAEFKEAVSALQALQQLVDEGHENNVDKSILSQLIQQRDALRVFFLSTDDDLLLKFCPIGSKPKLYSILSSAAYSEHIIIQHIFLVVCFDILIFICRM</sequence>
<organism evidence="5 6">
    <name type="scientific">Sarcoptes scabiei</name>
    <name type="common">Itch mite</name>
    <name type="synonym">Acarus scabiei</name>
    <dbReference type="NCBI Taxonomy" id="52283"/>
    <lineage>
        <taxon>Eukaryota</taxon>
        <taxon>Metazoa</taxon>
        <taxon>Ecdysozoa</taxon>
        <taxon>Arthropoda</taxon>
        <taxon>Chelicerata</taxon>
        <taxon>Arachnida</taxon>
        <taxon>Acari</taxon>
        <taxon>Acariformes</taxon>
        <taxon>Sarcoptiformes</taxon>
        <taxon>Astigmata</taxon>
        <taxon>Psoroptidia</taxon>
        <taxon>Sarcoptoidea</taxon>
        <taxon>Sarcoptidae</taxon>
        <taxon>Sarcoptinae</taxon>
        <taxon>Sarcoptes</taxon>
    </lineage>
</organism>
<evidence type="ECO:0000256" key="1">
    <source>
        <dbReference type="ARBA" id="ARBA00009589"/>
    </source>
</evidence>
<dbReference type="SUPFAM" id="SSF56784">
    <property type="entry name" value="HAD-like"/>
    <property type="match status" value="1"/>
</dbReference>
<reference evidence="5 6" key="1">
    <citation type="journal article" date="2015" name="Parasit. Vectors">
        <title>Draft genome of the scabies mite.</title>
        <authorList>
            <person name="Rider S.D.Jr."/>
            <person name="Morgan M.S."/>
            <person name="Arlian L.G."/>
        </authorList>
    </citation>
    <scope>NUCLEOTIDE SEQUENCE [LARGE SCALE GENOMIC DNA]</scope>
    <source>
        <strain evidence="5">Arlian Lab</strain>
    </source>
</reference>
<dbReference type="AlphaFoldDB" id="A0A132AH67"/>
<dbReference type="Pfam" id="PF05761">
    <property type="entry name" value="5_nucleotid"/>
    <property type="match status" value="1"/>
</dbReference>
<keyword evidence="3" id="KW-0378">Hydrolase</keyword>
<dbReference type="Gene3D" id="3.40.50.1000">
    <property type="entry name" value="HAD superfamily/HAD-like"/>
    <property type="match status" value="1"/>
</dbReference>
<dbReference type="VEuPathDB" id="VectorBase:SSCA004491"/>
<keyword evidence="4" id="KW-0460">Magnesium</keyword>
<gene>
    <name evidence="5" type="ORF">QR98_0088290</name>
</gene>
<dbReference type="InterPro" id="IPR008380">
    <property type="entry name" value="HAD-SF_hydro_IG_5-nucl"/>
</dbReference>
<evidence type="ECO:0000313" key="5">
    <source>
        <dbReference type="EMBL" id="KPM10277.1"/>
    </source>
</evidence>
<dbReference type="PANTHER" id="PTHR12103">
    <property type="entry name" value="5'-NUCLEOTIDASE DOMAIN-CONTAINING"/>
    <property type="match status" value="1"/>
</dbReference>
<dbReference type="Proteomes" id="UP000616769">
    <property type="component" value="Unassembled WGS sequence"/>
</dbReference>